<feature type="region of interest" description="Disordered" evidence="1">
    <location>
        <begin position="42"/>
        <end position="85"/>
    </location>
</feature>
<dbReference type="Pfam" id="PF01476">
    <property type="entry name" value="LysM"/>
    <property type="match status" value="1"/>
</dbReference>
<proteinExistence type="predicted"/>
<feature type="compositionally biased region" description="Polar residues" evidence="1">
    <location>
        <begin position="61"/>
        <end position="75"/>
    </location>
</feature>
<feature type="region of interest" description="Disordered" evidence="1">
    <location>
        <begin position="218"/>
        <end position="240"/>
    </location>
</feature>
<feature type="non-terminal residue" evidence="3">
    <location>
        <position position="1"/>
    </location>
</feature>
<feature type="region of interest" description="Disordered" evidence="1">
    <location>
        <begin position="266"/>
        <end position="293"/>
    </location>
</feature>
<keyword evidence="4" id="KW-1185">Reference proteome</keyword>
<feature type="region of interest" description="Disordered" evidence="1">
    <location>
        <begin position="169"/>
        <end position="192"/>
    </location>
</feature>
<protein>
    <submittedName>
        <fullName evidence="3">BmOXR1 protein</fullName>
    </submittedName>
</protein>
<dbReference type="CDD" id="cd00118">
    <property type="entry name" value="LysM"/>
    <property type="match status" value="1"/>
</dbReference>
<feature type="domain" description="LysM" evidence="2">
    <location>
        <begin position="1"/>
        <end position="44"/>
    </location>
</feature>
<name>A0A0L7LM25_OPEBR</name>
<dbReference type="InterPro" id="IPR018392">
    <property type="entry name" value="LysM"/>
</dbReference>
<dbReference type="Proteomes" id="UP000037510">
    <property type="component" value="Unassembled WGS sequence"/>
</dbReference>
<feature type="compositionally biased region" description="Basic and acidic residues" evidence="1">
    <location>
        <begin position="220"/>
        <end position="238"/>
    </location>
</feature>
<organism evidence="3 4">
    <name type="scientific">Operophtera brumata</name>
    <name type="common">Winter moth</name>
    <name type="synonym">Phalaena brumata</name>
    <dbReference type="NCBI Taxonomy" id="104452"/>
    <lineage>
        <taxon>Eukaryota</taxon>
        <taxon>Metazoa</taxon>
        <taxon>Ecdysozoa</taxon>
        <taxon>Arthropoda</taxon>
        <taxon>Hexapoda</taxon>
        <taxon>Insecta</taxon>
        <taxon>Pterygota</taxon>
        <taxon>Neoptera</taxon>
        <taxon>Endopterygota</taxon>
        <taxon>Lepidoptera</taxon>
        <taxon>Glossata</taxon>
        <taxon>Ditrysia</taxon>
        <taxon>Geometroidea</taxon>
        <taxon>Geometridae</taxon>
        <taxon>Larentiinae</taxon>
        <taxon>Operophtera</taxon>
    </lineage>
</organism>
<dbReference type="EMBL" id="JTDY01000608">
    <property type="protein sequence ID" value="KOB76480.1"/>
    <property type="molecule type" value="Genomic_DNA"/>
</dbReference>
<dbReference type="SMART" id="SM00257">
    <property type="entry name" value="LysM"/>
    <property type="match status" value="1"/>
</dbReference>
<comment type="caution">
    <text evidence="3">The sequence shown here is derived from an EMBL/GenBank/DDBJ whole genome shotgun (WGS) entry which is preliminary data.</text>
</comment>
<accession>A0A0L7LM25</accession>
<sequence length="320" mass="33960">MTYTVRDRDTLTSLAARFDTTPSELAKLNRIATQIIFPGQTLLVPDKRKDGDKESDGPSESGDNTSESTQTNSEAGTGMTPNAVMFDPNVSDTLVMEHGPESYGVIAPMEYVVNAAIFYDIAHMRTHGPDHSTHKVETAEIYYMNKAEHSPGKDSLLVKDETFPELQAAGADEEHAAGDERPGSGDEDRGGAAFPKAFERELVTPTALQTLPELQAAGADEEHAAGDERPGSGDEDRGGAAFPKAFERELVIPTALQGSEASCAGESLDVPASTSRAGSCEGGDVPDADDAPDGAHHLVKLSYHDSGIDIRDPVLHGILS</sequence>
<dbReference type="STRING" id="104452.A0A0L7LM25"/>
<evidence type="ECO:0000256" key="1">
    <source>
        <dbReference type="SAM" id="MobiDB-lite"/>
    </source>
</evidence>
<gene>
    <name evidence="3" type="ORF">OBRU01_05655</name>
</gene>
<reference evidence="3 4" key="1">
    <citation type="journal article" date="2015" name="Genome Biol. Evol.">
        <title>The genome of winter moth (Operophtera brumata) provides a genomic perspective on sexual dimorphism and phenology.</title>
        <authorList>
            <person name="Derks M.F."/>
            <person name="Smit S."/>
            <person name="Salis L."/>
            <person name="Schijlen E."/>
            <person name="Bossers A."/>
            <person name="Mateman C."/>
            <person name="Pijl A.S."/>
            <person name="de Ridder D."/>
            <person name="Groenen M.A."/>
            <person name="Visser M.E."/>
            <person name="Megens H.J."/>
        </authorList>
    </citation>
    <scope>NUCLEOTIDE SEQUENCE [LARGE SCALE GENOMIC DNA]</scope>
    <source>
        <strain evidence="3">WM2013NL</strain>
        <tissue evidence="3">Head and thorax</tissue>
    </source>
</reference>
<dbReference type="SUPFAM" id="SSF54106">
    <property type="entry name" value="LysM domain"/>
    <property type="match status" value="1"/>
</dbReference>
<feature type="compositionally biased region" description="Basic and acidic residues" evidence="1">
    <location>
        <begin position="45"/>
        <end position="56"/>
    </location>
</feature>
<dbReference type="AlphaFoldDB" id="A0A0L7LM25"/>
<feature type="non-terminal residue" evidence="3">
    <location>
        <position position="320"/>
    </location>
</feature>
<dbReference type="InterPro" id="IPR036779">
    <property type="entry name" value="LysM_dom_sf"/>
</dbReference>
<feature type="compositionally biased region" description="Basic and acidic residues" evidence="1">
    <location>
        <begin position="172"/>
        <end position="190"/>
    </location>
</feature>
<evidence type="ECO:0000259" key="2">
    <source>
        <dbReference type="PROSITE" id="PS51782"/>
    </source>
</evidence>
<evidence type="ECO:0000313" key="4">
    <source>
        <dbReference type="Proteomes" id="UP000037510"/>
    </source>
</evidence>
<evidence type="ECO:0000313" key="3">
    <source>
        <dbReference type="EMBL" id="KOB76480.1"/>
    </source>
</evidence>
<dbReference type="PROSITE" id="PS51782">
    <property type="entry name" value="LYSM"/>
    <property type="match status" value="1"/>
</dbReference>
<dbReference type="Gene3D" id="3.10.350.10">
    <property type="entry name" value="LysM domain"/>
    <property type="match status" value="1"/>
</dbReference>